<comment type="caution">
    <text evidence="2">The sequence shown here is derived from an EMBL/GenBank/DDBJ whole genome shotgun (WGS) entry which is preliminary data.</text>
</comment>
<dbReference type="Proteomes" id="UP000709295">
    <property type="component" value="Unassembled WGS sequence"/>
</dbReference>
<gene>
    <name evidence="2" type="ORF">JG688_00016263</name>
</gene>
<evidence type="ECO:0000256" key="1">
    <source>
        <dbReference type="SAM" id="MobiDB-lite"/>
    </source>
</evidence>
<evidence type="ECO:0000313" key="3">
    <source>
        <dbReference type="Proteomes" id="UP000709295"/>
    </source>
</evidence>
<sequence>MFCRLILHWQRCSLKRTYGKSLSNFPPCFFGGSYTAPPTCLRVTGRSRSGGRRDGQGGTGLSGAGLRGCGVRGIDQGGEAGHGDDHDSGRINADQGGDDHRRNRLSTIRRGGASRRREQLHRGAY</sequence>
<reference evidence="2" key="1">
    <citation type="submission" date="2021-01" db="EMBL/GenBank/DDBJ databases">
        <title>Phytophthora aleatoria, a newly-described species from Pinus radiata is distinct from Phytophthora cactorum isolates based on comparative genomics.</title>
        <authorList>
            <person name="Mcdougal R."/>
            <person name="Panda P."/>
            <person name="Williams N."/>
            <person name="Studholme D.J."/>
        </authorList>
    </citation>
    <scope>NUCLEOTIDE SEQUENCE</scope>
    <source>
        <strain evidence="2">NZFS 4037</strain>
    </source>
</reference>
<evidence type="ECO:0000313" key="2">
    <source>
        <dbReference type="EMBL" id="KAG6945999.1"/>
    </source>
</evidence>
<name>A0A8J5MCJ9_9STRA</name>
<dbReference type="AlphaFoldDB" id="A0A8J5MCJ9"/>
<dbReference type="EMBL" id="JAENGY010001971">
    <property type="protein sequence ID" value="KAG6945999.1"/>
    <property type="molecule type" value="Genomic_DNA"/>
</dbReference>
<accession>A0A8J5MCJ9</accession>
<organism evidence="2 3">
    <name type="scientific">Phytophthora aleatoria</name>
    <dbReference type="NCBI Taxonomy" id="2496075"/>
    <lineage>
        <taxon>Eukaryota</taxon>
        <taxon>Sar</taxon>
        <taxon>Stramenopiles</taxon>
        <taxon>Oomycota</taxon>
        <taxon>Peronosporomycetes</taxon>
        <taxon>Peronosporales</taxon>
        <taxon>Peronosporaceae</taxon>
        <taxon>Phytophthora</taxon>
    </lineage>
</organism>
<proteinExistence type="predicted"/>
<feature type="compositionally biased region" description="Basic and acidic residues" evidence="1">
    <location>
        <begin position="115"/>
        <end position="125"/>
    </location>
</feature>
<feature type="compositionally biased region" description="Gly residues" evidence="1">
    <location>
        <begin position="56"/>
        <end position="80"/>
    </location>
</feature>
<keyword evidence="3" id="KW-1185">Reference proteome</keyword>
<feature type="region of interest" description="Disordered" evidence="1">
    <location>
        <begin position="44"/>
        <end position="125"/>
    </location>
</feature>
<protein>
    <submittedName>
        <fullName evidence="2">Uncharacterized protein</fullName>
    </submittedName>
</protein>